<sequence>MKQIKEYFIIILVLVAPIILANIYYIDDIGRSTLGYRFWWEDGRPLSDLLMSVIMFSGTMADIAPVPLLAACIMLSWAFYRFGKEFFNNKKGLFLIPLSFLINPFFVEIFSYRFDSLTIIFSAVLSFAFLFNFSRNNYTNALINTALVVGVMCLYQASVNIVLIFISLSFFFDVYKLKKPFEIIKMSALRVASTLAGLAFYMKIILPLTLMSEHSDNHPRVSDNLITTVIDNLNAYYSYVQEVILPYGMGSYILPTLIIISLISALIVSYRYLKVNKGKFAWLIFAASFVIIFITPVAAIGSLLVLDNPMVRFARIYIGFGAYVLFVLFLATLACKESKVPSLFVLPLYLYMIVFTCAYANASKHQASVDKQVIDSIKGDTKEIDYNTNYIIFNGAPPRSSILLNSQRNFPLLDTLVVSYFGNWMWAYNYMSMNGLKQRDPGFNSEIVNTSIRDFCNYKQISRAQDYNLYHEGINLVVDFSKKDCMK</sequence>
<dbReference type="Proteomes" id="UP001567731">
    <property type="component" value="Unassembled WGS sequence"/>
</dbReference>
<feature type="transmembrane region" description="Helical" evidence="1">
    <location>
        <begin position="116"/>
        <end position="134"/>
    </location>
</feature>
<keyword evidence="1" id="KW-0812">Transmembrane</keyword>
<keyword evidence="1" id="KW-1133">Transmembrane helix</keyword>
<organism evidence="2 3">
    <name type="scientific">Enterobacter rongchengensis</name>
    <dbReference type="NCBI Taxonomy" id="3030999"/>
    <lineage>
        <taxon>Bacteria</taxon>
        <taxon>Pseudomonadati</taxon>
        <taxon>Pseudomonadota</taxon>
        <taxon>Gammaproteobacteria</taxon>
        <taxon>Enterobacterales</taxon>
        <taxon>Enterobacteriaceae</taxon>
        <taxon>Enterobacter</taxon>
    </lineage>
</organism>
<comment type="caution">
    <text evidence="2">The sequence shown here is derived from an EMBL/GenBank/DDBJ whole genome shotgun (WGS) entry which is preliminary data.</text>
</comment>
<feature type="transmembrane region" description="Helical" evidence="1">
    <location>
        <begin position="49"/>
        <end position="80"/>
    </location>
</feature>
<evidence type="ECO:0000256" key="1">
    <source>
        <dbReference type="SAM" id="Phobius"/>
    </source>
</evidence>
<feature type="transmembrane region" description="Helical" evidence="1">
    <location>
        <begin position="316"/>
        <end position="335"/>
    </location>
</feature>
<feature type="transmembrane region" description="Helical" evidence="1">
    <location>
        <begin position="7"/>
        <end position="26"/>
    </location>
</feature>
<accession>A0ABV4JEL4</accession>
<evidence type="ECO:0000313" key="3">
    <source>
        <dbReference type="Proteomes" id="UP001567731"/>
    </source>
</evidence>
<dbReference type="Pfam" id="PF14264">
    <property type="entry name" value="Glucos_trans_II"/>
    <property type="match status" value="1"/>
</dbReference>
<dbReference type="InterPro" id="IPR025686">
    <property type="entry name" value="Glucos_trans_II"/>
</dbReference>
<feature type="transmembrane region" description="Helical" evidence="1">
    <location>
        <begin position="252"/>
        <end position="273"/>
    </location>
</feature>
<dbReference type="RefSeq" id="WP_047717746.1">
    <property type="nucleotide sequence ID" value="NZ_CBCYLN010000052.1"/>
</dbReference>
<gene>
    <name evidence="2" type="ORF">QVM81_10530</name>
</gene>
<evidence type="ECO:0000313" key="2">
    <source>
        <dbReference type="EMBL" id="MEZ4052014.1"/>
    </source>
</evidence>
<keyword evidence="1" id="KW-0472">Membrane</keyword>
<name>A0ABV4JEL4_9ENTR</name>
<feature type="transmembrane region" description="Helical" evidence="1">
    <location>
        <begin position="146"/>
        <end position="171"/>
    </location>
</feature>
<keyword evidence="3" id="KW-1185">Reference proteome</keyword>
<proteinExistence type="predicted"/>
<protein>
    <submittedName>
        <fullName evidence="2">Glucosyltransferase domain-containing protein</fullName>
    </submittedName>
</protein>
<dbReference type="EMBL" id="JAUEHC010000014">
    <property type="protein sequence ID" value="MEZ4052014.1"/>
    <property type="molecule type" value="Genomic_DNA"/>
</dbReference>
<feature type="transmembrane region" description="Helical" evidence="1">
    <location>
        <begin position="92"/>
        <end position="110"/>
    </location>
</feature>
<feature type="transmembrane region" description="Helical" evidence="1">
    <location>
        <begin position="191"/>
        <end position="210"/>
    </location>
</feature>
<feature type="transmembrane region" description="Helical" evidence="1">
    <location>
        <begin position="280"/>
        <end position="304"/>
    </location>
</feature>
<feature type="transmembrane region" description="Helical" evidence="1">
    <location>
        <begin position="342"/>
        <end position="362"/>
    </location>
</feature>
<reference evidence="2 3" key="1">
    <citation type="submission" date="2023-06" db="EMBL/GenBank/DDBJ databases">
        <title>Genome characterization of Enterobacterales and Pseudomonas spp isolates with different phenotypes to cefepime-taniborbactam.</title>
        <authorList>
            <person name="Hernandez-Garcia M."/>
            <person name="Garcia-Castillo M."/>
            <person name="Ruiz-Garbajosa P."/>
            <person name="Canton R."/>
        </authorList>
    </citation>
    <scope>NUCLEOTIDE SEQUENCE [LARGE SCALE GENOMIC DNA]</scope>
    <source>
        <strain evidence="2 3">A003</strain>
    </source>
</reference>